<protein>
    <recommendedName>
        <fullName evidence="2">DUF7507 domain-containing protein</fullName>
    </recommendedName>
</protein>
<feature type="compositionally biased region" description="Polar residues" evidence="1">
    <location>
        <begin position="651"/>
        <end position="662"/>
    </location>
</feature>
<reference evidence="3 4" key="1">
    <citation type="submission" date="2020-07" db="EMBL/GenBank/DDBJ databases">
        <title>Endozoicomonas sp. nov., isolated from sediment.</title>
        <authorList>
            <person name="Gu T."/>
        </authorList>
    </citation>
    <scope>NUCLEOTIDE SEQUENCE [LARGE SCALE GENOMIC DNA]</scope>
    <source>
        <strain evidence="3 4">SM1973</strain>
    </source>
</reference>
<dbReference type="Proteomes" id="UP000569732">
    <property type="component" value="Unassembled WGS sequence"/>
</dbReference>
<keyword evidence="4" id="KW-1185">Reference proteome</keyword>
<evidence type="ECO:0000313" key="3">
    <source>
        <dbReference type="EMBL" id="NYZ69714.1"/>
    </source>
</evidence>
<name>A0A853II55_9GAMM</name>
<dbReference type="InterPro" id="IPR055354">
    <property type="entry name" value="DUF7507"/>
</dbReference>
<evidence type="ECO:0000313" key="4">
    <source>
        <dbReference type="Proteomes" id="UP000569732"/>
    </source>
</evidence>
<gene>
    <name evidence="3" type="ORF">H0A36_27240</name>
</gene>
<feature type="domain" description="DUF7507" evidence="2">
    <location>
        <begin position="440"/>
        <end position="538"/>
    </location>
</feature>
<dbReference type="AlphaFoldDB" id="A0A853II55"/>
<evidence type="ECO:0000259" key="2">
    <source>
        <dbReference type="Pfam" id="PF24346"/>
    </source>
</evidence>
<comment type="caution">
    <text evidence="3">The sequence shown here is derived from an EMBL/GenBank/DDBJ whole genome shotgun (WGS) entry which is preliminary data.</text>
</comment>
<evidence type="ECO:0000256" key="1">
    <source>
        <dbReference type="SAM" id="MobiDB-lite"/>
    </source>
</evidence>
<dbReference type="Pfam" id="PF24346">
    <property type="entry name" value="DUF7507"/>
    <property type="match status" value="1"/>
</dbReference>
<sequence>MQEIAGFELQCSANDIRIAGVALNPDDTPKIEIHDDGCAYQGDTVNFTATFEVETTAKERHDVGIYFVTDGDPNNDGAISGLCSISTLPYTPDPPWLDLDGTDDPLPGTTTPSGIQDTCGDIDKPGHNPLYPTITLTATCIDPDNDGKLNLPYCTSWRQSGANELCVKPTDAFPGSPAKCKCDETFNIPINVPPAKLLVSKTASPTQLQEPGGNVTFTVSVTNVGVDPNNAVTLNTLTDDIYGDITQAGQNNIVSTNCSMPQNIPVDDRNPGGVDTYTCQFTAALSGNANKTETNTVTAEGVDDNNYTLTGSDSATVTIGDVLPEISVVKTAAPTEVIEPGGNVTFTVQINNISSATSDPVTITTLNDNVYGNLNNVGSCTTPQVINPGSSYSCSFTMIVNGNAGDSETDTVTANGSDDEGNAVNSSDSATVVVQNVPSAIELLKTANPILVSEPGGNVTYSYTVTNTSPVDTVTINTLTDDKLGNLNGQGNCTTPQVLAVGASYSCSVTIFVGGNGNSSVTNIATAQGIDDDGEPLTVMNDATVNISNVPPAASLTKTVTQAVATYQVTVTNSSDAEVLSVTSLMDDQFGDITKVQGKVKTTTCTVPQQLQPVTSPGDSYTCTFDALVESTPHTNTVTATVADDDGSAPATPTGSATVTWQ</sequence>
<dbReference type="EMBL" id="JACCKB010000127">
    <property type="protein sequence ID" value="NYZ69714.1"/>
    <property type="molecule type" value="Genomic_DNA"/>
</dbReference>
<proteinExistence type="predicted"/>
<accession>A0A853II55</accession>
<feature type="region of interest" description="Disordered" evidence="1">
    <location>
        <begin position="639"/>
        <end position="662"/>
    </location>
</feature>
<dbReference type="RefSeq" id="WP_180571692.1">
    <property type="nucleotide sequence ID" value="NZ_JACCKB010000127.1"/>
</dbReference>
<organism evidence="3 4">
    <name type="scientific">Spartinivicinus marinus</name>
    <dbReference type="NCBI Taxonomy" id="2994442"/>
    <lineage>
        <taxon>Bacteria</taxon>
        <taxon>Pseudomonadati</taxon>
        <taxon>Pseudomonadota</taxon>
        <taxon>Gammaproteobacteria</taxon>
        <taxon>Oceanospirillales</taxon>
        <taxon>Zooshikellaceae</taxon>
        <taxon>Spartinivicinus</taxon>
    </lineage>
</organism>